<evidence type="ECO:0000256" key="4">
    <source>
        <dbReference type="ARBA" id="ARBA00022692"/>
    </source>
</evidence>
<feature type="transmembrane region" description="Helical" evidence="7">
    <location>
        <begin position="156"/>
        <end position="172"/>
    </location>
</feature>
<evidence type="ECO:0000256" key="3">
    <source>
        <dbReference type="ARBA" id="ARBA00022475"/>
    </source>
</evidence>
<proteinExistence type="inferred from homology"/>
<feature type="transmembrane region" description="Helical" evidence="7">
    <location>
        <begin position="20"/>
        <end position="42"/>
    </location>
</feature>
<dbReference type="EMBL" id="FZOT01000019">
    <property type="protein sequence ID" value="SNT24654.1"/>
    <property type="molecule type" value="Genomic_DNA"/>
</dbReference>
<keyword evidence="3" id="KW-1003">Cell membrane</keyword>
<gene>
    <name evidence="8" type="ORF">SAMN06265795_11910</name>
</gene>
<feature type="transmembrane region" description="Helical" evidence="7">
    <location>
        <begin position="123"/>
        <end position="144"/>
    </location>
</feature>
<keyword evidence="4 7" id="KW-0812">Transmembrane</keyword>
<evidence type="ECO:0000256" key="1">
    <source>
        <dbReference type="ARBA" id="ARBA00004651"/>
    </source>
</evidence>
<dbReference type="PANTHER" id="PTHR43663:SF1">
    <property type="entry name" value="CHROMATE TRANSPORTER"/>
    <property type="match status" value="1"/>
</dbReference>
<evidence type="ECO:0000256" key="5">
    <source>
        <dbReference type="ARBA" id="ARBA00022989"/>
    </source>
</evidence>
<organism evidence="8 9">
    <name type="scientific">Noviherbaspirillum humi</name>
    <dbReference type="NCBI Taxonomy" id="1688639"/>
    <lineage>
        <taxon>Bacteria</taxon>
        <taxon>Pseudomonadati</taxon>
        <taxon>Pseudomonadota</taxon>
        <taxon>Betaproteobacteria</taxon>
        <taxon>Burkholderiales</taxon>
        <taxon>Oxalobacteraceae</taxon>
        <taxon>Noviherbaspirillum</taxon>
    </lineage>
</organism>
<dbReference type="Proteomes" id="UP000198284">
    <property type="component" value="Unassembled WGS sequence"/>
</dbReference>
<dbReference type="PANTHER" id="PTHR43663">
    <property type="entry name" value="CHROMATE TRANSPORT PROTEIN-RELATED"/>
    <property type="match status" value="1"/>
</dbReference>
<name>A0A239L531_9BURK</name>
<keyword evidence="6 7" id="KW-0472">Membrane</keyword>
<dbReference type="GO" id="GO:0015109">
    <property type="term" value="F:chromate transmembrane transporter activity"/>
    <property type="evidence" value="ECO:0007669"/>
    <property type="project" value="InterPro"/>
</dbReference>
<accession>A0A239L531</accession>
<dbReference type="InterPro" id="IPR052518">
    <property type="entry name" value="CHR_Transporter"/>
</dbReference>
<keyword evidence="9" id="KW-1185">Reference proteome</keyword>
<dbReference type="OrthoDB" id="8596378at2"/>
<feature type="transmembrane region" description="Helical" evidence="7">
    <location>
        <begin position="88"/>
        <end position="111"/>
    </location>
</feature>
<sequence length="199" mass="21479">MQSPVTSTPATVSAPDIDAYALFWAFSLIALSGFGGVLPFAYRGLVEKRAWLSPSEFAEFLGLSQMLPGPTICNIAIMVGHKYRGMRGAFAALAGMICFPFLLVIALGALYQRYGDLPAVRDALHGMAAVAAGLIFATAVKMGMALYRKKEPRQRQAVRTGLLLLAFIGLGLAGWRLIWVFGSLATIGTALFYLMREKP</sequence>
<reference evidence="8 9" key="1">
    <citation type="submission" date="2017-06" db="EMBL/GenBank/DDBJ databases">
        <authorList>
            <person name="Kim H.J."/>
            <person name="Triplett B.A."/>
        </authorList>
    </citation>
    <scope>NUCLEOTIDE SEQUENCE [LARGE SCALE GENOMIC DNA]</scope>
    <source>
        <strain evidence="8 9">U15</strain>
    </source>
</reference>
<dbReference type="AlphaFoldDB" id="A0A239L531"/>
<dbReference type="GO" id="GO:0005886">
    <property type="term" value="C:plasma membrane"/>
    <property type="evidence" value="ECO:0007669"/>
    <property type="project" value="UniProtKB-SubCell"/>
</dbReference>
<evidence type="ECO:0000313" key="9">
    <source>
        <dbReference type="Proteomes" id="UP000198284"/>
    </source>
</evidence>
<protein>
    <submittedName>
        <fullName evidence="8">Chromate transporter</fullName>
    </submittedName>
</protein>
<dbReference type="InterPro" id="IPR003370">
    <property type="entry name" value="Chromate_transpt"/>
</dbReference>
<comment type="similarity">
    <text evidence="2">Belongs to the chromate ion transporter (CHR) (TC 2.A.51) family.</text>
</comment>
<comment type="subcellular location">
    <subcellularLocation>
        <location evidence="1">Cell membrane</location>
        <topology evidence="1">Multi-pass membrane protein</topology>
    </subcellularLocation>
</comment>
<evidence type="ECO:0000313" key="8">
    <source>
        <dbReference type="EMBL" id="SNT24654.1"/>
    </source>
</evidence>
<evidence type="ECO:0000256" key="6">
    <source>
        <dbReference type="ARBA" id="ARBA00023136"/>
    </source>
</evidence>
<evidence type="ECO:0000256" key="2">
    <source>
        <dbReference type="ARBA" id="ARBA00005262"/>
    </source>
</evidence>
<evidence type="ECO:0000256" key="7">
    <source>
        <dbReference type="SAM" id="Phobius"/>
    </source>
</evidence>
<keyword evidence="5 7" id="KW-1133">Transmembrane helix</keyword>
<dbReference type="Pfam" id="PF02417">
    <property type="entry name" value="Chromate_transp"/>
    <property type="match status" value="1"/>
</dbReference>